<dbReference type="GO" id="GO:0006782">
    <property type="term" value="P:protoporphyrinogen IX biosynthetic process"/>
    <property type="evidence" value="ECO:0007669"/>
    <property type="project" value="UniProtKB-UniPathway"/>
</dbReference>
<dbReference type="Pfam" id="PF00490">
    <property type="entry name" value="ALAD"/>
    <property type="match status" value="1"/>
</dbReference>
<dbReference type="PRINTS" id="PR00144">
    <property type="entry name" value="DALDHYDRTASE"/>
</dbReference>
<evidence type="ECO:0000256" key="8">
    <source>
        <dbReference type="PIRSR" id="PIRSR001415-1"/>
    </source>
</evidence>
<keyword evidence="4 10" id="KW-0456">Lyase</keyword>
<protein>
    <recommendedName>
        <fullName evidence="10">Delta-aminolevulinic acid dehydratase</fullName>
        <ecNumber evidence="10">4.2.1.24</ecNumber>
    </recommendedName>
</protein>
<dbReference type="InterPro" id="IPR001731">
    <property type="entry name" value="ALAD"/>
</dbReference>
<dbReference type="SMART" id="SM01004">
    <property type="entry name" value="ALAD"/>
    <property type="match status" value="1"/>
</dbReference>
<evidence type="ECO:0000256" key="1">
    <source>
        <dbReference type="ARBA" id="ARBA00004694"/>
    </source>
</evidence>
<feature type="binding site" evidence="9">
    <location>
        <position position="317"/>
    </location>
    <ligand>
        <name>5-aminolevulinate</name>
        <dbReference type="ChEBI" id="CHEBI:356416"/>
        <label>2</label>
    </ligand>
</feature>
<dbReference type="EMBL" id="KP739892">
    <property type="protein sequence ID" value="AKG25419.1"/>
    <property type="molecule type" value="mRNA"/>
</dbReference>
<dbReference type="GO" id="GO:0005829">
    <property type="term" value="C:cytosol"/>
    <property type="evidence" value="ECO:0007669"/>
    <property type="project" value="TreeGrafter"/>
</dbReference>
<proteinExistence type="evidence at transcript level"/>
<organism evidence="12">
    <name type="scientific">Hematodinium sp. SG-2015</name>
    <dbReference type="NCBI Taxonomy" id="1649283"/>
    <lineage>
        <taxon>Eukaryota</taxon>
        <taxon>Sar</taxon>
        <taxon>Alveolata</taxon>
        <taxon>Dinophyceae</taxon>
        <taxon>Syndiniales</taxon>
        <taxon>Syndiniaceae</taxon>
        <taxon>Hematodinium</taxon>
    </lineage>
</organism>
<comment type="pathway">
    <text evidence="1">Porphyrin-containing compound metabolism; protoporphyrin-IX biosynthesis; coproporphyrinogen-III from 5-aminolevulinate: step 1/4.</text>
</comment>
<name>A0A0F7C9F8_9DINO</name>
<feature type="binding site" evidence="9">
    <location>
        <position position="279"/>
    </location>
    <ligand>
        <name>5-aminolevulinate</name>
        <dbReference type="ChEBI" id="CHEBI:356416"/>
        <label>2</label>
    </ligand>
</feature>
<evidence type="ECO:0000313" key="12">
    <source>
        <dbReference type="EMBL" id="AKG25419.1"/>
    </source>
</evidence>
<dbReference type="UniPathway" id="UPA00251">
    <property type="reaction ID" value="UER00318"/>
</dbReference>
<evidence type="ECO:0000256" key="4">
    <source>
        <dbReference type="ARBA" id="ARBA00023239"/>
    </source>
</evidence>
<feature type="binding site" evidence="9">
    <location>
        <position position="211"/>
    </location>
    <ligand>
        <name>5-aminolevulinate</name>
        <dbReference type="ChEBI" id="CHEBI:356416"/>
        <label>1</label>
    </ligand>
</feature>
<dbReference type="InterPro" id="IPR030656">
    <property type="entry name" value="ALAD_AS"/>
</dbReference>
<dbReference type="SUPFAM" id="SSF51569">
    <property type="entry name" value="Aldolase"/>
    <property type="match status" value="1"/>
</dbReference>
<dbReference type="GO" id="GO:0004655">
    <property type="term" value="F:porphobilinogen synthase activity"/>
    <property type="evidence" value="ECO:0007669"/>
    <property type="project" value="UniProtKB-EC"/>
</dbReference>
<feature type="binding site" evidence="9">
    <location>
        <position position="222"/>
    </location>
    <ligand>
        <name>5-aminolevulinate</name>
        <dbReference type="ChEBI" id="CHEBI:356416"/>
        <label>1</label>
    </ligand>
</feature>
<comment type="subunit">
    <text evidence="10">Homooctamer.</text>
</comment>
<dbReference type="PIRSF" id="PIRSF001415">
    <property type="entry name" value="Porphbilin_synth"/>
    <property type="match status" value="1"/>
</dbReference>
<evidence type="ECO:0000256" key="5">
    <source>
        <dbReference type="ARBA" id="ARBA00023244"/>
    </source>
</evidence>
<evidence type="ECO:0000256" key="2">
    <source>
        <dbReference type="ARBA" id="ARBA00008055"/>
    </source>
</evidence>
<evidence type="ECO:0000256" key="7">
    <source>
        <dbReference type="ARBA" id="ARBA00047651"/>
    </source>
</evidence>
<comment type="function">
    <text evidence="6">Catalyzes an early step in the biosynthesis of tetrapyrroles. Binds two molecules of 5-aminolevulinate per subunit, each at a distinct site, and catalyzes their condensation to form porphobilinogen.</text>
</comment>
<comment type="similarity">
    <text evidence="2 11">Belongs to the ALAD family.</text>
</comment>
<dbReference type="Gene3D" id="3.20.20.70">
    <property type="entry name" value="Aldolase class I"/>
    <property type="match status" value="1"/>
</dbReference>
<evidence type="ECO:0000256" key="3">
    <source>
        <dbReference type="ARBA" id="ARBA00023133"/>
    </source>
</evidence>
<keyword evidence="5 10" id="KW-0627">Porphyrin biosynthesis</keyword>
<dbReference type="NCBIfam" id="NF006762">
    <property type="entry name" value="PRK09283.1"/>
    <property type="match status" value="1"/>
</dbReference>
<reference evidence="12" key="1">
    <citation type="journal article" date="2015" name="Proc. Natl. Acad. Sci. U.S.A.">
        <title>Endosymbiosis undone by stepwise elimination of the plastid in a parasitic dinoflagellate.</title>
        <authorList>
            <person name="Gornik S.G."/>
            <person name="Febrimarsa"/>
            <person name="Cassin A.M."/>
            <person name="MacRae J.I."/>
            <person name="Ramaprasad A."/>
            <person name="Rchiad Z."/>
            <person name="McConville M.J."/>
            <person name="Bacic A."/>
            <person name="McFadden G.I."/>
            <person name="Pain A."/>
            <person name="Waller R.F."/>
        </authorList>
    </citation>
    <scope>NUCLEOTIDE SEQUENCE</scope>
</reference>
<evidence type="ECO:0000256" key="9">
    <source>
        <dbReference type="PIRSR" id="PIRSR001415-2"/>
    </source>
</evidence>
<dbReference type="InterPro" id="IPR013785">
    <property type="entry name" value="Aldolase_TIM"/>
</dbReference>
<dbReference type="PANTHER" id="PTHR11458:SF0">
    <property type="entry name" value="DELTA-AMINOLEVULINIC ACID DEHYDRATASE"/>
    <property type="match status" value="1"/>
</dbReference>
<evidence type="ECO:0000256" key="10">
    <source>
        <dbReference type="RuleBase" id="RU000515"/>
    </source>
</evidence>
<dbReference type="EC" id="4.2.1.24" evidence="10"/>
<dbReference type="PANTHER" id="PTHR11458">
    <property type="entry name" value="DELTA-AMINOLEVULINIC ACID DEHYDRATASE"/>
    <property type="match status" value="1"/>
</dbReference>
<sequence>MSRLHPSLHHPAAREWLEAHIHSSMLVYPLFVTDRDEDKDIAGFSPNKQWGRGPNGDYVTLVAHLKELEEKGLRSVMLFGVIGEAKKDEVGSDGYDARTPVCLCLQGLARACPNLQLMADVCLCEYTSHGHCGALREVTGEQVINNQRTLEILAECAIAYAKAGAHMVCPSDMMDGRIEAIRSALDRHEFAHVSIMAYTSKKASCMYAPFRAAVESTFQGDRKRYQQPVGSAGIANRALRRDLAQGADVVLVKPSLWYGDIIRSFAQNSDVPVAAYVVSGEYKMLQDYAESTGDLGTVLKESHTSLVRAGATVLVTYFTPVLLDLIPTW</sequence>
<dbReference type="AlphaFoldDB" id="A0A0F7C9F8"/>
<evidence type="ECO:0000256" key="6">
    <source>
        <dbReference type="ARBA" id="ARBA00025628"/>
    </source>
</evidence>
<dbReference type="GO" id="GO:0008270">
    <property type="term" value="F:zinc ion binding"/>
    <property type="evidence" value="ECO:0007669"/>
    <property type="project" value="TreeGrafter"/>
</dbReference>
<comment type="catalytic activity">
    <reaction evidence="7 10">
        <text>2 5-aminolevulinate = porphobilinogen + 2 H2O + H(+)</text>
        <dbReference type="Rhea" id="RHEA:24064"/>
        <dbReference type="ChEBI" id="CHEBI:15377"/>
        <dbReference type="ChEBI" id="CHEBI:15378"/>
        <dbReference type="ChEBI" id="CHEBI:58126"/>
        <dbReference type="ChEBI" id="CHEBI:356416"/>
        <dbReference type="EC" id="4.2.1.24"/>
    </reaction>
</comment>
<accession>A0A0F7C9F8</accession>
<feature type="active site" description="Schiff-base intermediate with substrate" evidence="8">
    <location>
        <position position="253"/>
    </location>
</feature>
<dbReference type="PROSITE" id="PS00169">
    <property type="entry name" value="D_ALA_DEHYDRATASE"/>
    <property type="match status" value="1"/>
</dbReference>
<feature type="active site" description="Schiff-base intermediate with substrate" evidence="8">
    <location>
        <position position="201"/>
    </location>
</feature>
<evidence type="ECO:0000256" key="11">
    <source>
        <dbReference type="RuleBase" id="RU004161"/>
    </source>
</evidence>
<keyword evidence="3" id="KW-0350">Heme biosynthesis</keyword>